<proteinExistence type="predicted"/>
<name>A0A915JWS5_ROMCU</name>
<keyword evidence="1" id="KW-1185">Reference proteome</keyword>
<dbReference type="AlphaFoldDB" id="A0A915JWS5"/>
<reference evidence="2" key="1">
    <citation type="submission" date="2022-11" db="UniProtKB">
        <authorList>
            <consortium name="WormBaseParasite"/>
        </authorList>
    </citation>
    <scope>IDENTIFICATION</scope>
</reference>
<protein>
    <submittedName>
        <fullName evidence="2">Uncharacterized protein</fullName>
    </submittedName>
</protein>
<dbReference type="WBParaSite" id="nRc.2.0.1.t30474-RA">
    <property type="protein sequence ID" value="nRc.2.0.1.t30474-RA"/>
    <property type="gene ID" value="nRc.2.0.1.g30474"/>
</dbReference>
<dbReference type="Proteomes" id="UP000887565">
    <property type="component" value="Unplaced"/>
</dbReference>
<accession>A0A915JWS5</accession>
<organism evidence="1 2">
    <name type="scientific">Romanomermis culicivorax</name>
    <name type="common">Nematode worm</name>
    <dbReference type="NCBI Taxonomy" id="13658"/>
    <lineage>
        <taxon>Eukaryota</taxon>
        <taxon>Metazoa</taxon>
        <taxon>Ecdysozoa</taxon>
        <taxon>Nematoda</taxon>
        <taxon>Enoplea</taxon>
        <taxon>Dorylaimia</taxon>
        <taxon>Mermithida</taxon>
        <taxon>Mermithoidea</taxon>
        <taxon>Mermithidae</taxon>
        <taxon>Romanomermis</taxon>
    </lineage>
</organism>
<evidence type="ECO:0000313" key="2">
    <source>
        <dbReference type="WBParaSite" id="nRc.2.0.1.t30474-RA"/>
    </source>
</evidence>
<sequence>MIPWVIYSTSLQFYACTTQNLSIHATELDDFVTS</sequence>
<evidence type="ECO:0000313" key="1">
    <source>
        <dbReference type="Proteomes" id="UP000887565"/>
    </source>
</evidence>